<evidence type="ECO:0000256" key="2">
    <source>
        <dbReference type="ARBA" id="ARBA00022670"/>
    </source>
</evidence>
<dbReference type="PROSITE" id="PS50600">
    <property type="entry name" value="ULP_PROTEASE"/>
    <property type="match status" value="1"/>
</dbReference>
<evidence type="ECO:0000313" key="6">
    <source>
        <dbReference type="EMBL" id="KAJ7714729.1"/>
    </source>
</evidence>
<feature type="region of interest" description="Disordered" evidence="4">
    <location>
        <begin position="897"/>
        <end position="919"/>
    </location>
</feature>
<evidence type="ECO:0000256" key="1">
    <source>
        <dbReference type="ARBA" id="ARBA00005234"/>
    </source>
</evidence>
<comment type="caution">
    <text evidence="6">The sequence shown here is derived from an EMBL/GenBank/DDBJ whole genome shotgun (WGS) entry which is preliminary data.</text>
</comment>
<comment type="similarity">
    <text evidence="1">Belongs to the peptidase C48 family.</text>
</comment>
<feature type="compositionally biased region" description="Basic and acidic residues" evidence="4">
    <location>
        <begin position="329"/>
        <end position="338"/>
    </location>
</feature>
<dbReference type="GO" id="GO:0019783">
    <property type="term" value="F:ubiquitin-like protein peptidase activity"/>
    <property type="evidence" value="ECO:0007669"/>
    <property type="project" value="UniProtKB-ARBA"/>
</dbReference>
<dbReference type="GO" id="GO:0008234">
    <property type="term" value="F:cysteine-type peptidase activity"/>
    <property type="evidence" value="ECO:0007669"/>
    <property type="project" value="InterPro"/>
</dbReference>
<feature type="region of interest" description="Disordered" evidence="4">
    <location>
        <begin position="1201"/>
        <end position="1236"/>
    </location>
</feature>
<dbReference type="Gene3D" id="3.40.395.10">
    <property type="entry name" value="Adenoviral Proteinase, Chain A"/>
    <property type="match status" value="1"/>
</dbReference>
<feature type="domain" description="Ubiquitin-like protease family profile" evidence="5">
    <location>
        <begin position="21"/>
        <end position="200"/>
    </location>
</feature>
<organism evidence="6 7">
    <name type="scientific">Mycena metata</name>
    <dbReference type="NCBI Taxonomy" id="1033252"/>
    <lineage>
        <taxon>Eukaryota</taxon>
        <taxon>Fungi</taxon>
        <taxon>Dikarya</taxon>
        <taxon>Basidiomycota</taxon>
        <taxon>Agaricomycotina</taxon>
        <taxon>Agaricomycetes</taxon>
        <taxon>Agaricomycetidae</taxon>
        <taxon>Agaricales</taxon>
        <taxon>Marasmiineae</taxon>
        <taxon>Mycenaceae</taxon>
        <taxon>Mycena</taxon>
    </lineage>
</organism>
<dbReference type="SUPFAM" id="SSF54001">
    <property type="entry name" value="Cysteine proteinases"/>
    <property type="match status" value="1"/>
</dbReference>
<dbReference type="GO" id="GO:0006508">
    <property type="term" value="P:proteolysis"/>
    <property type="evidence" value="ECO:0007669"/>
    <property type="project" value="UniProtKB-KW"/>
</dbReference>
<protein>
    <recommendedName>
        <fullName evidence="5">Ubiquitin-like protease family profile domain-containing protein</fullName>
    </recommendedName>
</protein>
<sequence length="1606" mass="177827">MDRLSETAGILKSGIYAARGMQLAADDLRCLDPQFKARVPGTMINVVSALLQRVSEMDGTGDFAVFSTWLSPLLSKKVQQGTFYGTIKGHIDDAGEKEMLLAKARWLFPLYWAAARHWLLGWVDLTASEIHIFDSMPELQSYMWAELAIVEVAETVFTTLGRPDMNLEPWPVIKHSPSELHRQMDGHSCGFFLIGGIRVIGNGQDLSSITQDGMLRVRRDTINCCRLLAPKPIAPTKVAAETTPDAEDPMGSTATQVAEDVAMTPVEAALDAENPIVSTATSVAEEGLPLISDFEAINSSKRKLEDSHIQDSKPSKPVKIPKTAKGKSKTKDQRKEILESDPDTSVVEPHRVFCTKCSAYVKLDKKREFKLENWIQHQERCPGITGQVVIRVAVKKKHVATPSVANFFDPGPLRNPSPEPVIIPIPKSCKHLSGGVYVEYIQRTMTRSLGGVSAVLRARLARQVLLYKKFGPLKGQNTPESIQQVEHSIPAKGNDCLSSPDWTATEHAKLDAALKGWARWEVNFGAGTVRSTRCEGLTTNPDAVCDACRKVSKDESLMHAVKKANNEAALPLEQQYEVQKTRQKFSNRRLQDYEARKLDSLLKDPITFKALKTLEKGETTECFLQLYEGALNGKLKEYETVRELCAVVAETIERKDAKTLSGIRYPPHYLNFAILMRSYGGNSARQFGILSGEIPLPSMRHMRALIPKSADAMTNPYLIYENMARVKRLADSIRYSGPVAVAGDCTKVRKRLSYSNDFGGHILGSVWELADCIAEDPEDIERVINEITKAKAEASQVRAILIKIPLPQIPPQVVALIPTNGTDDASKIFEQHLKLLAMAAELSLPVVSFAADGAASELAAQRLMDAHKTTLPPVTYDYPLYGIHLSAPVLPTGPVVSGQDPGHAKKTGRNGVQSGNRTEDLGEDVVVNNTLVELQKTPNSGLLPSDVNGKLDKQDDGPARHLFHAQALHACTTGEGETAKIREGFTGLFVYLFVLGKYHNIFCILFDAWLNRTMTVANRVLAVLRARFFLHFWRAHIIRMSVEYPDLHSVARSFITTPSFHIFNRLCDSLLLLVIIYARRYPNQPFCPWLHGTEFVEHFFGLARMMLPNFTWAEFIKLVQHVMVRQKILLSGSFKERRERNARLGYVLDFDASVLTAEDRRLAEVTLSDRDMNGLVELAFTEASLICTQLLHIRAPKPTENKPLSLAPLGAPTPKVKPSDGEASDSDAEDDGDYDDGQDLELEAELLRSSDISDEARDIALATHDAARYSAFCDDYEKAVEELDSLPATPVVVLGPEPPPVGASAAENSAPLPVLFQSELIDESGKLSIAMMLQARLHWQAGTTTKSEKVSQIDSKYALSRIARAVGAQKDDTNPEKMSLQEAANLTRVLQDQNATIQESKPVKYREIRWKGFAGVVQRLVNADVLPNIIAKNVHQLNPLSVGHMTIMWNGTRFYIGQILDVYKKGANSRHGSIPSPISISGLSFISLRAYLPLGTVGSSSSLPQQCIDWFWIPDVDEDLEDSGECEVAPLFSCHHKNLPLRIHTHAKVDHLLFNLGPDIFEKAGPGVRHRSLKDHAARCWISLTQPAVSTEVKKLTVKVPKPSKR</sequence>
<feature type="compositionally biased region" description="Basic and acidic residues" evidence="4">
    <location>
        <begin position="302"/>
        <end position="314"/>
    </location>
</feature>
<keyword evidence="7" id="KW-1185">Reference proteome</keyword>
<dbReference type="InterPro" id="IPR003653">
    <property type="entry name" value="Peptidase_C48_C"/>
</dbReference>
<evidence type="ECO:0000256" key="3">
    <source>
        <dbReference type="ARBA" id="ARBA00022801"/>
    </source>
</evidence>
<name>A0AAD7H9D4_9AGAR</name>
<gene>
    <name evidence="6" type="ORF">B0H16DRAFT_1807499</name>
</gene>
<dbReference type="EMBL" id="JARKIB010000320">
    <property type="protein sequence ID" value="KAJ7714729.1"/>
    <property type="molecule type" value="Genomic_DNA"/>
</dbReference>
<dbReference type="Proteomes" id="UP001215598">
    <property type="component" value="Unassembled WGS sequence"/>
</dbReference>
<evidence type="ECO:0000259" key="5">
    <source>
        <dbReference type="PROSITE" id="PS50600"/>
    </source>
</evidence>
<feature type="region of interest" description="Disordered" evidence="4">
    <location>
        <begin position="302"/>
        <end position="343"/>
    </location>
</feature>
<dbReference type="Pfam" id="PF02902">
    <property type="entry name" value="Peptidase_C48"/>
    <property type="match status" value="1"/>
</dbReference>
<accession>A0AAD7H9D4</accession>
<keyword evidence="3" id="KW-0378">Hydrolase</keyword>
<evidence type="ECO:0000313" key="7">
    <source>
        <dbReference type="Proteomes" id="UP001215598"/>
    </source>
</evidence>
<feature type="compositionally biased region" description="Acidic residues" evidence="4">
    <location>
        <begin position="1222"/>
        <end position="1236"/>
    </location>
</feature>
<reference evidence="6" key="1">
    <citation type="submission" date="2023-03" db="EMBL/GenBank/DDBJ databases">
        <title>Massive genome expansion in bonnet fungi (Mycena s.s.) driven by repeated elements and novel gene families across ecological guilds.</title>
        <authorList>
            <consortium name="Lawrence Berkeley National Laboratory"/>
            <person name="Harder C.B."/>
            <person name="Miyauchi S."/>
            <person name="Viragh M."/>
            <person name="Kuo A."/>
            <person name="Thoen E."/>
            <person name="Andreopoulos B."/>
            <person name="Lu D."/>
            <person name="Skrede I."/>
            <person name="Drula E."/>
            <person name="Henrissat B."/>
            <person name="Morin E."/>
            <person name="Kohler A."/>
            <person name="Barry K."/>
            <person name="LaButti K."/>
            <person name="Morin E."/>
            <person name="Salamov A."/>
            <person name="Lipzen A."/>
            <person name="Mereny Z."/>
            <person name="Hegedus B."/>
            <person name="Baldrian P."/>
            <person name="Stursova M."/>
            <person name="Weitz H."/>
            <person name="Taylor A."/>
            <person name="Grigoriev I.V."/>
            <person name="Nagy L.G."/>
            <person name="Martin F."/>
            <person name="Kauserud H."/>
        </authorList>
    </citation>
    <scope>NUCLEOTIDE SEQUENCE</scope>
    <source>
        <strain evidence="6">CBHHK182m</strain>
    </source>
</reference>
<proteinExistence type="inferred from homology"/>
<dbReference type="InterPro" id="IPR038765">
    <property type="entry name" value="Papain-like_cys_pep_sf"/>
</dbReference>
<keyword evidence="2" id="KW-0645">Protease</keyword>
<evidence type="ECO:0000256" key="4">
    <source>
        <dbReference type="SAM" id="MobiDB-lite"/>
    </source>
</evidence>